<reference evidence="1 2" key="1">
    <citation type="journal article" date="2023" name="Microorganisms">
        <title>Isolation and Genomic Characteristics of Cat-Borne Campylobacter felis sp. nov. and Sheep-Borne Campylobacter ovis sp. nov.</title>
        <authorList>
            <person name="Wang H."/>
            <person name="Li Y."/>
            <person name="Gu Y."/>
            <person name="Zhou G."/>
            <person name="Chen X."/>
            <person name="Zhang X."/>
            <person name="Shao Z."/>
            <person name="Zhang J."/>
            <person name="Zhang M."/>
        </authorList>
    </citation>
    <scope>NUCLEOTIDE SEQUENCE [LARGE SCALE GENOMIC DNA]</scope>
    <source>
        <strain evidence="1 2">XJK30-2</strain>
    </source>
</reference>
<accession>A0ACC6FST2</accession>
<proteinExistence type="predicted"/>
<dbReference type="EMBL" id="JANURN010000005">
    <property type="protein sequence ID" value="MDL0082341.1"/>
    <property type="molecule type" value="Genomic_DNA"/>
</dbReference>
<gene>
    <name evidence="1" type="ORF">NYG90_06615</name>
</gene>
<comment type="caution">
    <text evidence="1">The sequence shown here is derived from an EMBL/GenBank/DDBJ whole genome shotgun (WGS) entry which is preliminary data.</text>
</comment>
<sequence>MQYSFGEIMQQWLYGQNGYYHKAHIGKDFYTAVNVSRLFGGALARHIITLLESSQLTLPLHIIEIGAHHGELMCDVYDFLGVLSVGVMEQTRFSIIEPLESLRIAARENLATRAIAQVSDFDAVELGGGESVFIFSNELFDAFACEVVREAQGRTQMLCGVGEWQKVDSSEVDSKGLDSEGEEVDSSVVGKVDSRGSLRLEWCDMAALRHSGLAQRVQEVKRFMREYGLRTGEIPLAWEGFVRDLCSFAKRAKLWRFLSFDYAPLGSGGLSLRGFRAHRVLDFTEIMRDVSLLFGEIDLTYNVDFTLLERLFASNGAHKLFQSRLNALLVEFGIIELLQSLLEAYPSEYESQALRVRQLLGGGLGEKFMGVCFSG</sequence>
<organism evidence="1 2">
    <name type="scientific">Helicobacter zhangjianzhongii</name>
    <dbReference type="NCBI Taxonomy" id="2974574"/>
    <lineage>
        <taxon>Bacteria</taxon>
        <taxon>Pseudomonadati</taxon>
        <taxon>Campylobacterota</taxon>
        <taxon>Epsilonproteobacteria</taxon>
        <taxon>Campylobacterales</taxon>
        <taxon>Helicobacteraceae</taxon>
        <taxon>Helicobacter</taxon>
    </lineage>
</organism>
<name>A0ACC6FST2_9HELI</name>
<keyword evidence="2" id="KW-1185">Reference proteome</keyword>
<keyword evidence="1" id="KW-0489">Methyltransferase</keyword>
<dbReference type="EC" id="2.1.1.-" evidence="1"/>
<protein>
    <submittedName>
        <fullName evidence="1">SAM-dependent methyltransferase</fullName>
        <ecNumber evidence="1">2.1.1.-</ecNumber>
    </submittedName>
</protein>
<evidence type="ECO:0000313" key="2">
    <source>
        <dbReference type="Proteomes" id="UP001173802"/>
    </source>
</evidence>
<dbReference type="Proteomes" id="UP001173802">
    <property type="component" value="Unassembled WGS sequence"/>
</dbReference>
<keyword evidence="1" id="KW-0808">Transferase</keyword>
<evidence type="ECO:0000313" key="1">
    <source>
        <dbReference type="EMBL" id="MDL0082341.1"/>
    </source>
</evidence>